<feature type="repeat" description="ANK" evidence="3">
    <location>
        <begin position="65"/>
        <end position="97"/>
    </location>
</feature>
<name>A0A557R1T5_9RHOO</name>
<dbReference type="PROSITE" id="PS50088">
    <property type="entry name" value="ANK_REPEAT"/>
    <property type="match status" value="2"/>
</dbReference>
<feature type="chain" id="PRO_5021965677" evidence="4">
    <location>
        <begin position="27"/>
        <end position="165"/>
    </location>
</feature>
<dbReference type="EMBL" id="VMNK01000003">
    <property type="protein sequence ID" value="TVO59127.1"/>
    <property type="molecule type" value="Genomic_DNA"/>
</dbReference>
<sequence length="165" mass="17043">MLTRLRGLSRLLALTAALGLPTLAPAADANPGEQPIHQIARTGTGDEVVAALKADPKARDARTARGSTPLHLAAMNSDLSAMRALIAAGADPNARDQDGSTPLHMAAYATRTDNAQLLLEAGADPVAKNIHGRDPAAMGRKVKADETVGVISLWILKGCQAGKPC</sequence>
<reference evidence="5 6" key="1">
    <citation type="submission" date="2019-07" db="EMBL/GenBank/DDBJ databases">
        <title>The pathways for chlorine oxyanion respiration interact through the shared metabolite chlorate.</title>
        <authorList>
            <person name="Barnum T.P."/>
            <person name="Cheng Y."/>
            <person name="Hill K.A."/>
            <person name="Lucas L.N."/>
            <person name="Carlson H.K."/>
            <person name="Coates J.D."/>
        </authorList>
    </citation>
    <scope>NUCLEOTIDE SEQUENCE [LARGE SCALE GENOMIC DNA]</scope>
    <source>
        <strain evidence="5 6">SFB-3</strain>
    </source>
</reference>
<dbReference type="PRINTS" id="PR01415">
    <property type="entry name" value="ANKYRIN"/>
</dbReference>
<evidence type="ECO:0000313" key="5">
    <source>
        <dbReference type="EMBL" id="TVO59127.1"/>
    </source>
</evidence>
<keyword evidence="4" id="KW-0732">Signal</keyword>
<dbReference type="PROSITE" id="PS50297">
    <property type="entry name" value="ANK_REP_REGION"/>
    <property type="match status" value="2"/>
</dbReference>
<keyword evidence="6" id="KW-1185">Reference proteome</keyword>
<feature type="repeat" description="ANK" evidence="3">
    <location>
        <begin position="98"/>
        <end position="130"/>
    </location>
</feature>
<evidence type="ECO:0000313" key="6">
    <source>
        <dbReference type="Proteomes" id="UP000319502"/>
    </source>
</evidence>
<evidence type="ECO:0000256" key="1">
    <source>
        <dbReference type="ARBA" id="ARBA00022737"/>
    </source>
</evidence>
<gene>
    <name evidence="5" type="ORF">FHP91_03035</name>
</gene>
<evidence type="ECO:0000256" key="2">
    <source>
        <dbReference type="ARBA" id="ARBA00023043"/>
    </source>
</evidence>
<dbReference type="PANTHER" id="PTHR24171">
    <property type="entry name" value="ANKYRIN REPEAT DOMAIN-CONTAINING PROTEIN 39-RELATED"/>
    <property type="match status" value="1"/>
</dbReference>
<dbReference type="Gene3D" id="1.25.40.20">
    <property type="entry name" value="Ankyrin repeat-containing domain"/>
    <property type="match status" value="2"/>
</dbReference>
<dbReference type="Proteomes" id="UP000319502">
    <property type="component" value="Unassembled WGS sequence"/>
</dbReference>
<protein>
    <submittedName>
        <fullName evidence="5">Ankyrin repeat domain-containing protein</fullName>
    </submittedName>
</protein>
<dbReference type="SUPFAM" id="SSF48403">
    <property type="entry name" value="Ankyrin repeat"/>
    <property type="match status" value="1"/>
</dbReference>
<comment type="caution">
    <text evidence="5">The sequence shown here is derived from an EMBL/GenBank/DDBJ whole genome shotgun (WGS) entry which is preliminary data.</text>
</comment>
<evidence type="ECO:0000256" key="4">
    <source>
        <dbReference type="SAM" id="SignalP"/>
    </source>
</evidence>
<organism evidence="5 6">
    <name type="scientific">Denitromonas halophila</name>
    <dbReference type="NCBI Taxonomy" id="1629404"/>
    <lineage>
        <taxon>Bacteria</taxon>
        <taxon>Pseudomonadati</taxon>
        <taxon>Pseudomonadota</taxon>
        <taxon>Betaproteobacteria</taxon>
        <taxon>Rhodocyclales</taxon>
        <taxon>Zoogloeaceae</taxon>
        <taxon>Denitromonas</taxon>
    </lineage>
</organism>
<evidence type="ECO:0000256" key="3">
    <source>
        <dbReference type="PROSITE-ProRule" id="PRU00023"/>
    </source>
</evidence>
<accession>A0A557R1T5</accession>
<keyword evidence="1" id="KW-0677">Repeat</keyword>
<dbReference type="SMART" id="SM00248">
    <property type="entry name" value="ANK"/>
    <property type="match status" value="2"/>
</dbReference>
<proteinExistence type="predicted"/>
<feature type="signal peptide" evidence="4">
    <location>
        <begin position="1"/>
        <end position="26"/>
    </location>
</feature>
<dbReference type="AlphaFoldDB" id="A0A557R1T5"/>
<dbReference type="InterPro" id="IPR036770">
    <property type="entry name" value="Ankyrin_rpt-contain_sf"/>
</dbReference>
<keyword evidence="2 3" id="KW-0040">ANK repeat</keyword>
<dbReference type="OrthoDB" id="9180288at2"/>
<dbReference type="InterPro" id="IPR002110">
    <property type="entry name" value="Ankyrin_rpt"/>
</dbReference>
<dbReference type="Pfam" id="PF12796">
    <property type="entry name" value="Ank_2"/>
    <property type="match status" value="1"/>
</dbReference>